<comment type="similarity">
    <text evidence="2 7">Belongs to the ExbD/TolR family.</text>
</comment>
<dbReference type="Proteomes" id="UP000245206">
    <property type="component" value="Unassembled WGS sequence"/>
</dbReference>
<keyword evidence="7" id="KW-0653">Protein transport</keyword>
<evidence type="ECO:0000256" key="8">
    <source>
        <dbReference type="SAM" id="Phobius"/>
    </source>
</evidence>
<evidence type="ECO:0000313" key="9">
    <source>
        <dbReference type="EMBL" id="GBF44111.1"/>
    </source>
</evidence>
<gene>
    <name evidence="9" type="ORF">LPTSP2_34140</name>
</gene>
<dbReference type="GO" id="GO:0022857">
    <property type="term" value="F:transmembrane transporter activity"/>
    <property type="evidence" value="ECO:0007669"/>
    <property type="project" value="InterPro"/>
</dbReference>
<comment type="subcellular location">
    <subcellularLocation>
        <location evidence="1">Cell membrane</location>
        <topology evidence="1">Single-pass membrane protein</topology>
    </subcellularLocation>
    <subcellularLocation>
        <location evidence="7">Cell membrane</location>
        <topology evidence="7">Single-pass type II membrane protein</topology>
    </subcellularLocation>
</comment>
<comment type="caution">
    <text evidence="9">The sequence shown here is derived from an EMBL/GenBank/DDBJ whole genome shotgun (WGS) entry which is preliminary data.</text>
</comment>
<keyword evidence="5 8" id="KW-1133">Transmembrane helix</keyword>
<dbReference type="GO" id="GO:0015031">
    <property type="term" value="P:protein transport"/>
    <property type="evidence" value="ECO:0007669"/>
    <property type="project" value="UniProtKB-KW"/>
</dbReference>
<keyword evidence="10" id="KW-1185">Reference proteome</keyword>
<keyword evidence="6 8" id="KW-0472">Membrane</keyword>
<evidence type="ECO:0000256" key="2">
    <source>
        <dbReference type="ARBA" id="ARBA00005811"/>
    </source>
</evidence>
<reference evidence="10" key="1">
    <citation type="journal article" date="2019" name="Microbiol. Immunol.">
        <title>Molecular and phenotypic characterization of Leptospira johnsonii sp. nov., Leptospira ellinghausenii sp. nov. and Leptospira ryugenii sp. nov. isolated from soil and water in Japan.</title>
        <authorList>
            <person name="Masuzawa T."/>
            <person name="Saito M."/>
            <person name="Nakao R."/>
            <person name="Nikaido Y."/>
            <person name="Matsumoto M."/>
            <person name="Ogawa M."/>
            <person name="Yokoyama M."/>
            <person name="Hidaka Y."/>
            <person name="Tomita J."/>
            <person name="Sakakibara K."/>
            <person name="Suzuki K."/>
            <person name="Yasuda S."/>
            <person name="Sato H."/>
            <person name="Yamaguchi M."/>
            <person name="Yoshida S.I."/>
            <person name="Koizumi N."/>
            <person name="Kawamura Y."/>
        </authorList>
    </citation>
    <scope>NUCLEOTIDE SEQUENCE [LARGE SCALE GENOMIC DNA]</scope>
    <source>
        <strain evidence="10">E18</strain>
    </source>
</reference>
<keyword evidence="7" id="KW-0813">Transport</keyword>
<dbReference type="AlphaFoldDB" id="A0A2P2DHM0"/>
<dbReference type="PANTHER" id="PTHR30558">
    <property type="entry name" value="EXBD MEMBRANE COMPONENT OF PMF-DRIVEN MACROMOLECULE IMPORT SYSTEM"/>
    <property type="match status" value="1"/>
</dbReference>
<sequence>MKLRKPKQESGIDISSLIDVLFILLIFLMLAVRFSEPTSSISLDLPKSKTESIGNETYAFKIQIKTNGDLYKNDTKMDMDTFVKTLENNPDPNKTVSLEVDQHLEFGIFVTVTDILKQKNYQKIEIKTEKQ</sequence>
<name>A0A2P2DHM0_9LEPT</name>
<keyword evidence="3" id="KW-1003">Cell membrane</keyword>
<accession>A0A2P2DHM0</accession>
<dbReference type="RefSeq" id="WP_108961098.1">
    <property type="nucleotide sequence ID" value="NZ_BFAZ01000010.1"/>
</dbReference>
<evidence type="ECO:0000256" key="7">
    <source>
        <dbReference type="RuleBase" id="RU003879"/>
    </source>
</evidence>
<evidence type="ECO:0000256" key="5">
    <source>
        <dbReference type="ARBA" id="ARBA00022989"/>
    </source>
</evidence>
<dbReference type="EMBL" id="BFAZ01000010">
    <property type="protein sequence ID" value="GBF44111.1"/>
    <property type="molecule type" value="Genomic_DNA"/>
</dbReference>
<evidence type="ECO:0000256" key="3">
    <source>
        <dbReference type="ARBA" id="ARBA00022475"/>
    </source>
</evidence>
<dbReference type="Pfam" id="PF02472">
    <property type="entry name" value="ExbD"/>
    <property type="match status" value="1"/>
</dbReference>
<evidence type="ECO:0000256" key="4">
    <source>
        <dbReference type="ARBA" id="ARBA00022692"/>
    </source>
</evidence>
<protein>
    <submittedName>
        <fullName evidence="9">ExbD-related biopolymer transport protein</fullName>
    </submittedName>
</protein>
<evidence type="ECO:0000256" key="6">
    <source>
        <dbReference type="ARBA" id="ARBA00023136"/>
    </source>
</evidence>
<evidence type="ECO:0000256" key="1">
    <source>
        <dbReference type="ARBA" id="ARBA00004162"/>
    </source>
</evidence>
<keyword evidence="4 7" id="KW-0812">Transmembrane</keyword>
<dbReference type="GO" id="GO:0005886">
    <property type="term" value="C:plasma membrane"/>
    <property type="evidence" value="ECO:0007669"/>
    <property type="project" value="UniProtKB-SubCell"/>
</dbReference>
<evidence type="ECO:0000313" key="10">
    <source>
        <dbReference type="Proteomes" id="UP000245206"/>
    </source>
</evidence>
<dbReference type="InterPro" id="IPR003400">
    <property type="entry name" value="ExbD"/>
</dbReference>
<dbReference type="OrthoDB" id="332118at2"/>
<feature type="transmembrane region" description="Helical" evidence="8">
    <location>
        <begin position="12"/>
        <end position="32"/>
    </location>
</feature>
<proteinExistence type="inferred from homology"/>
<organism evidence="9 10">
    <name type="scientific">Leptospira ellinghausenii</name>
    <dbReference type="NCBI Taxonomy" id="1917822"/>
    <lineage>
        <taxon>Bacteria</taxon>
        <taxon>Pseudomonadati</taxon>
        <taxon>Spirochaetota</taxon>
        <taxon>Spirochaetia</taxon>
        <taxon>Leptospirales</taxon>
        <taxon>Leptospiraceae</taxon>
        <taxon>Leptospira</taxon>
    </lineage>
</organism>
<dbReference type="Gene3D" id="3.30.420.270">
    <property type="match status" value="1"/>
</dbReference>